<dbReference type="CDD" id="cd11030">
    <property type="entry name" value="CYP105-like"/>
    <property type="match status" value="1"/>
</dbReference>
<dbReference type="PANTHER" id="PTHR46696:SF6">
    <property type="entry name" value="P450, PUTATIVE (EUROFUNG)-RELATED"/>
    <property type="match status" value="1"/>
</dbReference>
<dbReference type="GO" id="GO:0005506">
    <property type="term" value="F:iron ion binding"/>
    <property type="evidence" value="ECO:0007669"/>
    <property type="project" value="InterPro"/>
</dbReference>
<comment type="similarity">
    <text evidence="1 10">Belongs to the cytochrome P450 family.</text>
</comment>
<evidence type="ECO:0000256" key="6">
    <source>
        <dbReference type="ARBA" id="ARBA00023004"/>
    </source>
</evidence>
<evidence type="ECO:0000256" key="1">
    <source>
        <dbReference type="ARBA" id="ARBA00010617"/>
    </source>
</evidence>
<sequence>METTTTTPTFPMRREEPLDLPADLVALLDQPLRQVELRMDGTRVWLVTRHEEICAVLRDSRFSADFTRQGFPARMTTKPPGAGVPFTMDPPEHTRLRRALAGEFSPGRAESSRAAVQQVVDVTLDEMIAQGQPVDFVAAFARPMAMRVLCDLLGAPHSDAEFILQRTRIMDQQSIGRAARQAARDELVAYVHRLAEEKAELPAPGEDVLSRLVHGQERSGELTREEVVGFVTVMILVGFEQTANQLPLGLVVLDQHPDQRQALLDDPALVPGFVEELMRHQTVVEFGGRRVAMEDVEVGGQMVRAGDGLLVVFASGNRDPRVFPDPDRFDIARDAGEQLGFGHGIHLCVGQFISRVELQVAFATLFRRLPGLRPAQTSDEIHFRGDERFIHGIEALQVVW</sequence>
<dbReference type="GO" id="GO:0017000">
    <property type="term" value="P:antibiotic biosynthetic process"/>
    <property type="evidence" value="ECO:0007669"/>
    <property type="project" value="UniProtKB-KW"/>
</dbReference>
<dbReference type="PANTHER" id="PTHR46696">
    <property type="entry name" value="P450, PUTATIVE (EUROFUNG)-RELATED"/>
    <property type="match status" value="1"/>
</dbReference>
<evidence type="ECO:0000256" key="3">
    <source>
        <dbReference type="ARBA" id="ARBA00022723"/>
    </source>
</evidence>
<keyword evidence="8" id="KW-0045">Antibiotic biosynthesis</keyword>
<evidence type="ECO:0000256" key="2">
    <source>
        <dbReference type="ARBA" id="ARBA00022617"/>
    </source>
</evidence>
<dbReference type="SUPFAM" id="SSF48264">
    <property type="entry name" value="Cytochrome P450"/>
    <property type="match status" value="1"/>
</dbReference>
<keyword evidence="7 10" id="KW-0503">Monooxygenase</keyword>
<dbReference type="PRINTS" id="PR00359">
    <property type="entry name" value="BP450"/>
</dbReference>
<proteinExistence type="inferred from homology"/>
<keyword evidence="6 10" id="KW-0408">Iron</keyword>
<dbReference type="RefSeq" id="WP_208576419.1">
    <property type="nucleotide sequence ID" value="NZ_JAGFVQ010000003.1"/>
</dbReference>
<evidence type="ECO:0000256" key="5">
    <source>
        <dbReference type="ARBA" id="ARBA00023002"/>
    </source>
</evidence>
<dbReference type="GO" id="GO:0020037">
    <property type="term" value="F:heme binding"/>
    <property type="evidence" value="ECO:0007669"/>
    <property type="project" value="InterPro"/>
</dbReference>
<dbReference type="AlphaFoldDB" id="A0AAW4JCP0"/>
<comment type="caution">
    <text evidence="11">The sequence shown here is derived from an EMBL/GenBank/DDBJ whole genome shotgun (WGS) entry which is preliminary data.</text>
</comment>
<evidence type="ECO:0000256" key="10">
    <source>
        <dbReference type="RuleBase" id="RU000461"/>
    </source>
</evidence>
<evidence type="ECO:0000256" key="9">
    <source>
        <dbReference type="ARBA" id="ARBA00060683"/>
    </source>
</evidence>
<comment type="pathway">
    <text evidence="9">Antibiotic biosynthesis; mycinamicin biosynthesis.</text>
</comment>
<dbReference type="GO" id="GO:0016705">
    <property type="term" value="F:oxidoreductase activity, acting on paired donors, with incorporation or reduction of molecular oxygen"/>
    <property type="evidence" value="ECO:0007669"/>
    <property type="project" value="InterPro"/>
</dbReference>
<evidence type="ECO:0000313" key="11">
    <source>
        <dbReference type="EMBL" id="MBO4139099.1"/>
    </source>
</evidence>
<dbReference type="Gene3D" id="1.10.630.10">
    <property type="entry name" value="Cytochrome P450"/>
    <property type="match status" value="1"/>
</dbReference>
<dbReference type="InterPro" id="IPR036396">
    <property type="entry name" value="Cyt_P450_sf"/>
</dbReference>
<protein>
    <submittedName>
        <fullName evidence="11">Cytochrome P450</fullName>
    </submittedName>
</protein>
<organism evidence="11 12">
    <name type="scientific">Micromonospora tulbaghiae</name>
    <dbReference type="NCBI Taxonomy" id="479978"/>
    <lineage>
        <taxon>Bacteria</taxon>
        <taxon>Bacillati</taxon>
        <taxon>Actinomycetota</taxon>
        <taxon>Actinomycetes</taxon>
        <taxon>Micromonosporales</taxon>
        <taxon>Micromonosporaceae</taxon>
        <taxon>Micromonospora</taxon>
    </lineage>
</organism>
<accession>A0AAW4JCP0</accession>
<keyword evidence="2 10" id="KW-0349">Heme</keyword>
<gene>
    <name evidence="11" type="ORF">J5U46_02870</name>
</gene>
<name>A0AAW4JCP0_9ACTN</name>
<dbReference type="Proteomes" id="UP000669887">
    <property type="component" value="Unassembled WGS sequence"/>
</dbReference>
<dbReference type="Pfam" id="PF00067">
    <property type="entry name" value="p450"/>
    <property type="match status" value="1"/>
</dbReference>
<dbReference type="FunFam" id="1.10.630.10:FF:000018">
    <property type="entry name" value="Cytochrome P450 monooxygenase"/>
    <property type="match status" value="1"/>
</dbReference>
<dbReference type="GO" id="GO:0004497">
    <property type="term" value="F:monooxygenase activity"/>
    <property type="evidence" value="ECO:0007669"/>
    <property type="project" value="UniProtKB-KW"/>
</dbReference>
<evidence type="ECO:0000256" key="4">
    <source>
        <dbReference type="ARBA" id="ARBA00022857"/>
    </source>
</evidence>
<reference evidence="11" key="1">
    <citation type="submission" date="2021-03" db="EMBL/GenBank/DDBJ databases">
        <title>X isolated from Micromonospora tulbaghiae.</title>
        <authorList>
            <person name="Stennett H.L."/>
        </authorList>
    </citation>
    <scope>NUCLEOTIDE SEQUENCE</scope>
    <source>
        <strain evidence="11">28M1-20</strain>
    </source>
</reference>
<keyword evidence="3 10" id="KW-0479">Metal-binding</keyword>
<dbReference type="EMBL" id="JAGFVQ010000003">
    <property type="protein sequence ID" value="MBO4139099.1"/>
    <property type="molecule type" value="Genomic_DNA"/>
</dbReference>
<dbReference type="PROSITE" id="PS00086">
    <property type="entry name" value="CYTOCHROME_P450"/>
    <property type="match status" value="1"/>
</dbReference>
<dbReference type="InterPro" id="IPR017972">
    <property type="entry name" value="Cyt_P450_CS"/>
</dbReference>
<keyword evidence="5 10" id="KW-0560">Oxidoreductase</keyword>
<keyword evidence="4" id="KW-0521">NADP</keyword>
<evidence type="ECO:0000256" key="8">
    <source>
        <dbReference type="ARBA" id="ARBA00023194"/>
    </source>
</evidence>
<evidence type="ECO:0000313" key="12">
    <source>
        <dbReference type="Proteomes" id="UP000669887"/>
    </source>
</evidence>
<dbReference type="InterPro" id="IPR001128">
    <property type="entry name" value="Cyt_P450"/>
</dbReference>
<evidence type="ECO:0000256" key="7">
    <source>
        <dbReference type="ARBA" id="ARBA00023033"/>
    </source>
</evidence>
<dbReference type="InterPro" id="IPR002397">
    <property type="entry name" value="Cyt_P450_B"/>
</dbReference>